<proteinExistence type="predicted"/>
<name>A0A7C9K3G4_9PROT</name>
<dbReference type="GO" id="GO:0016020">
    <property type="term" value="C:membrane"/>
    <property type="evidence" value="ECO:0007669"/>
    <property type="project" value="InterPro"/>
</dbReference>
<dbReference type="PANTHER" id="PTHR35335">
    <property type="entry name" value="UPF0716 PROTEIN FXSA"/>
    <property type="match status" value="1"/>
</dbReference>
<evidence type="ECO:0000313" key="3">
    <source>
        <dbReference type="EMBL" id="NDP48571.1"/>
    </source>
</evidence>
<feature type="region of interest" description="Disordered" evidence="1">
    <location>
        <begin position="113"/>
        <end position="134"/>
    </location>
</feature>
<dbReference type="NCBIfam" id="NF008528">
    <property type="entry name" value="PRK11463.1-2"/>
    <property type="match status" value="1"/>
</dbReference>
<feature type="transmembrane region" description="Helical" evidence="2">
    <location>
        <begin position="78"/>
        <end position="102"/>
    </location>
</feature>
<organism evidence="3 4">
    <name type="scientific">Sulfuriferula multivorans</name>
    <dbReference type="NCBI Taxonomy" id="1559896"/>
    <lineage>
        <taxon>Bacteria</taxon>
        <taxon>Pseudomonadati</taxon>
        <taxon>Pseudomonadota</taxon>
        <taxon>Betaproteobacteria</taxon>
        <taxon>Nitrosomonadales</taxon>
        <taxon>Sulfuricellaceae</taxon>
        <taxon>Sulfuriferula</taxon>
    </lineage>
</organism>
<keyword evidence="2" id="KW-0812">Transmembrane</keyword>
<keyword evidence="2" id="KW-0472">Membrane</keyword>
<evidence type="ECO:0000256" key="2">
    <source>
        <dbReference type="SAM" id="Phobius"/>
    </source>
</evidence>
<gene>
    <name evidence="3" type="ORF">GZ085_09330</name>
</gene>
<evidence type="ECO:0000256" key="1">
    <source>
        <dbReference type="SAM" id="MobiDB-lite"/>
    </source>
</evidence>
<protein>
    <submittedName>
        <fullName evidence="3">FxsA family protein</fullName>
    </submittedName>
</protein>
<evidence type="ECO:0000313" key="4">
    <source>
        <dbReference type="Proteomes" id="UP000483432"/>
    </source>
</evidence>
<dbReference type="InterPro" id="IPR007313">
    <property type="entry name" value="FxsA"/>
</dbReference>
<reference evidence="3 4" key="1">
    <citation type="submission" date="2019-09" db="EMBL/GenBank/DDBJ databases">
        <title>H2 Metabolism Revealed by Metagenomic Analysis in Subglacial Sediment of East Antarctica.</title>
        <authorList>
            <person name="Yang Z."/>
            <person name="Zhang Y."/>
            <person name="Lv Y."/>
            <person name="Yan W."/>
            <person name="Xiao X."/>
            <person name="Sun B."/>
            <person name="Ma H."/>
        </authorList>
    </citation>
    <scope>NUCLEOTIDE SEQUENCE [LARGE SCALE GENOMIC DNA]</scope>
    <source>
        <strain evidence="3">Bin2_2</strain>
    </source>
</reference>
<comment type="caution">
    <text evidence="3">The sequence shown here is derived from an EMBL/GenBank/DDBJ whole genome shotgun (WGS) entry which is preliminary data.</text>
</comment>
<dbReference type="PANTHER" id="PTHR35335:SF1">
    <property type="entry name" value="UPF0716 PROTEIN FXSA"/>
    <property type="match status" value="1"/>
</dbReference>
<feature type="transmembrane region" description="Helical" evidence="2">
    <location>
        <begin position="28"/>
        <end position="49"/>
    </location>
</feature>
<sequence>MRFGWVVLLMLSFPVLEAVGIFWVADKIGAWVLLWLLLAAIAGVSLIRFERVAWGARMAFSMQSGVNPMSSLFASGRILLAGGLLVFPGFISDVIALVLLLIPGTWDKRKTDPLHPANDDVPSATWEEHTNVAPSCPSGCKTIDGEFKREPDDLQR</sequence>
<keyword evidence="2" id="KW-1133">Transmembrane helix</keyword>
<dbReference type="EMBL" id="JAAFGW010000132">
    <property type="protein sequence ID" value="NDP48571.1"/>
    <property type="molecule type" value="Genomic_DNA"/>
</dbReference>
<accession>A0A7C9K3G4</accession>
<dbReference type="Pfam" id="PF04186">
    <property type="entry name" value="FxsA"/>
    <property type="match status" value="1"/>
</dbReference>
<dbReference type="AlphaFoldDB" id="A0A7C9K3G4"/>
<dbReference type="Proteomes" id="UP000483432">
    <property type="component" value="Unassembled WGS sequence"/>
</dbReference>